<evidence type="ECO:0000256" key="2">
    <source>
        <dbReference type="ARBA" id="ARBA00022603"/>
    </source>
</evidence>
<feature type="binding site" evidence="7">
    <location>
        <position position="152"/>
    </location>
    <ligand>
        <name>S-adenosyl-L-methionine</name>
        <dbReference type="ChEBI" id="CHEBI:59789"/>
    </ligand>
</feature>
<keyword evidence="2 7" id="KW-0489">Methyltransferase</keyword>
<evidence type="ECO:0000256" key="7">
    <source>
        <dbReference type="HAMAP-Rule" id="MF_02060"/>
    </source>
</evidence>
<feature type="binding site" evidence="7">
    <location>
        <position position="109"/>
    </location>
    <ligand>
        <name>S-adenosyl-L-methionine</name>
        <dbReference type="ChEBI" id="CHEBI:59789"/>
    </ligand>
</feature>
<evidence type="ECO:0000313" key="10">
    <source>
        <dbReference type="Proteomes" id="UP000198705"/>
    </source>
</evidence>
<keyword evidence="4 7" id="KW-0949">S-adenosyl-L-methionine</keyword>
<dbReference type="RefSeq" id="WP_092208118.1">
    <property type="nucleotide sequence ID" value="NZ_FOVN01000003.1"/>
</dbReference>
<feature type="binding site" evidence="7">
    <location>
        <position position="161"/>
    </location>
    <ligand>
        <name>S-adenosyl-L-methionine</name>
        <dbReference type="ChEBI" id="CHEBI:59789"/>
    </ligand>
</feature>
<dbReference type="SUPFAM" id="SSF75217">
    <property type="entry name" value="alpha/beta knot"/>
    <property type="match status" value="1"/>
</dbReference>
<proteinExistence type="inferred from homology"/>
<evidence type="ECO:0000256" key="6">
    <source>
        <dbReference type="ARBA" id="ARBA00022884"/>
    </source>
</evidence>
<dbReference type="GO" id="GO:0002938">
    <property type="term" value="P:tRNA guanine ribose methylation"/>
    <property type="evidence" value="ECO:0007669"/>
    <property type="project" value="UniProtKB-UniRule"/>
</dbReference>
<dbReference type="InterPro" id="IPR029028">
    <property type="entry name" value="Alpha/beta_knot_MTases"/>
</dbReference>
<evidence type="ECO:0000256" key="1">
    <source>
        <dbReference type="ARBA" id="ARBA00022555"/>
    </source>
</evidence>
<evidence type="ECO:0000259" key="8">
    <source>
        <dbReference type="Pfam" id="PF00588"/>
    </source>
</evidence>
<comment type="similarity">
    <text evidence="7">Belongs to the class IV-like SAM-binding methyltransferase superfamily. RNA methyltransferase TrmH family.</text>
</comment>
<dbReference type="InterPro" id="IPR029026">
    <property type="entry name" value="tRNA_m1G_MTases_N"/>
</dbReference>
<accession>A0A1I5BPG5</accession>
<keyword evidence="6 7" id="KW-0694">RNA-binding</keyword>
<organism evidence="9 10">
    <name type="scientific">Bizionia echini</name>
    <dbReference type="NCBI Taxonomy" id="649333"/>
    <lineage>
        <taxon>Bacteria</taxon>
        <taxon>Pseudomonadati</taxon>
        <taxon>Bacteroidota</taxon>
        <taxon>Flavobacteriia</taxon>
        <taxon>Flavobacteriales</taxon>
        <taxon>Flavobacteriaceae</taxon>
        <taxon>Bizionia</taxon>
    </lineage>
</organism>
<dbReference type="Gene3D" id="3.40.1280.10">
    <property type="match status" value="1"/>
</dbReference>
<evidence type="ECO:0000313" key="9">
    <source>
        <dbReference type="EMBL" id="SFN76486.1"/>
    </source>
</evidence>
<comment type="catalytic activity">
    <reaction evidence="7">
        <text>guanosine(18) in tRNA + S-adenosyl-L-methionine = 2'-O-methylguanosine(18) in tRNA + S-adenosyl-L-homocysteine + H(+)</text>
        <dbReference type="Rhea" id="RHEA:20077"/>
        <dbReference type="Rhea" id="RHEA-COMP:10190"/>
        <dbReference type="Rhea" id="RHEA-COMP:10192"/>
        <dbReference type="ChEBI" id="CHEBI:15378"/>
        <dbReference type="ChEBI" id="CHEBI:57856"/>
        <dbReference type="ChEBI" id="CHEBI:59789"/>
        <dbReference type="ChEBI" id="CHEBI:74269"/>
        <dbReference type="ChEBI" id="CHEBI:74445"/>
        <dbReference type="EC" id="2.1.1.34"/>
    </reaction>
</comment>
<dbReference type="GO" id="GO:0000049">
    <property type="term" value="F:tRNA binding"/>
    <property type="evidence" value="ECO:0007669"/>
    <property type="project" value="UniProtKB-UniRule"/>
</dbReference>
<dbReference type="OrthoDB" id="9785673at2"/>
<evidence type="ECO:0000256" key="5">
    <source>
        <dbReference type="ARBA" id="ARBA00022694"/>
    </source>
</evidence>
<comment type="caution">
    <text evidence="7">Lacks conserved residue(s) required for the propagation of feature annotation.</text>
</comment>
<dbReference type="Pfam" id="PF00588">
    <property type="entry name" value="SpoU_methylase"/>
    <property type="match status" value="1"/>
</dbReference>
<keyword evidence="5 7" id="KW-0819">tRNA processing</keyword>
<dbReference type="HAMAP" id="MF_02060">
    <property type="entry name" value="tRNA_methyltr_TrmH"/>
    <property type="match status" value="1"/>
</dbReference>
<gene>
    <name evidence="7" type="primary">trmH</name>
    <name evidence="9" type="ORF">SAMN04487989_103269</name>
</gene>
<keyword evidence="1 7" id="KW-0820">tRNA-binding</keyword>
<keyword evidence="10" id="KW-1185">Reference proteome</keyword>
<dbReference type="AlphaFoldDB" id="A0A1I5BPG5"/>
<dbReference type="EMBL" id="FOVN01000003">
    <property type="protein sequence ID" value="SFN76486.1"/>
    <property type="molecule type" value="Genomic_DNA"/>
</dbReference>
<protein>
    <recommendedName>
        <fullName evidence="7">tRNA (guanosine(18)-2'-O)-methyltransferase</fullName>
        <ecNumber evidence="7">2.1.1.34</ecNumber>
    </recommendedName>
    <alternativeName>
        <fullName evidence="7">tRNA [Gm18] methyltransferase</fullName>
    </alternativeName>
</protein>
<evidence type="ECO:0000256" key="4">
    <source>
        <dbReference type="ARBA" id="ARBA00022691"/>
    </source>
</evidence>
<feature type="domain" description="tRNA/rRNA methyltransferase SpoU type" evidence="8">
    <location>
        <begin position="33"/>
        <end position="171"/>
    </location>
</feature>
<evidence type="ECO:0000256" key="3">
    <source>
        <dbReference type="ARBA" id="ARBA00022679"/>
    </source>
</evidence>
<name>A0A1I5BPG5_9FLAO</name>
<dbReference type="InterPro" id="IPR001537">
    <property type="entry name" value="SpoU_MeTrfase"/>
</dbReference>
<dbReference type="GO" id="GO:0141100">
    <property type="term" value="F:tRNA (guanine(18)-2'-O)-methyltransferase activity"/>
    <property type="evidence" value="ECO:0007669"/>
    <property type="project" value="UniProtKB-UniRule"/>
</dbReference>
<reference evidence="10" key="1">
    <citation type="submission" date="2016-10" db="EMBL/GenBank/DDBJ databases">
        <authorList>
            <person name="Varghese N."/>
            <person name="Submissions S."/>
        </authorList>
    </citation>
    <scope>NUCLEOTIDE SEQUENCE [LARGE SCALE GENOMIC DNA]</scope>
    <source>
        <strain evidence="10">DSM 23925</strain>
    </source>
</reference>
<sequence>MIDLQLLNHLEGFLTESRREKFNRVLSGRTKHFTVATEDVYQLHNTSAVIRSCDVFGIQEVHIVEEVNSKRIDREIAMGAQKWVDLKRHHHVKDAIKTLKQDGYQIIATTPHTNDCLLHEFDVTKKSCFFFGRETEGLSQEVLDAADGYLKIPMAGFTESLNISVSAAIILQHVTTKLKQTDIPWQLTENDKLDKRLDWIKKTIKSYDEIVERYYEENGLSEEFK</sequence>
<dbReference type="Proteomes" id="UP000198705">
    <property type="component" value="Unassembled WGS sequence"/>
</dbReference>
<dbReference type="EC" id="2.1.1.34" evidence="7"/>
<dbReference type="PANTHER" id="PTHR43453">
    <property type="entry name" value="RRNA METHYLASE-LIKE"/>
    <property type="match status" value="1"/>
</dbReference>
<keyword evidence="3 7" id="KW-0808">Transferase</keyword>
<dbReference type="InterPro" id="IPR033671">
    <property type="entry name" value="TrmH"/>
</dbReference>
<dbReference type="STRING" id="649333.SAMN04487989_103269"/>
<dbReference type="PANTHER" id="PTHR43453:SF1">
    <property type="entry name" value="TRNA_RRNA METHYLTRANSFERASE SPOU TYPE DOMAIN-CONTAINING PROTEIN"/>
    <property type="match status" value="1"/>
</dbReference>
<comment type="function">
    <text evidence="7">Catalyzes the 2'-O methylation of guanosine at position 18 in tRNA.</text>
</comment>
<dbReference type="CDD" id="cd18092">
    <property type="entry name" value="SpoU-like_TrmH"/>
    <property type="match status" value="1"/>
</dbReference>